<dbReference type="PANTHER" id="PTHR43678:SF1">
    <property type="entry name" value="BETA-N-ACETYLHEXOSAMINIDASE"/>
    <property type="match status" value="1"/>
</dbReference>
<dbReference type="PANTHER" id="PTHR43678">
    <property type="entry name" value="PUTATIVE (AFU_ORTHOLOGUE AFUA_2G00640)-RELATED"/>
    <property type="match status" value="1"/>
</dbReference>
<dbReference type="Pfam" id="PF02838">
    <property type="entry name" value="Glyco_hydro_20b"/>
    <property type="match status" value="1"/>
</dbReference>
<accession>I8XKS7</accession>
<dbReference type="GO" id="GO:0004563">
    <property type="term" value="F:beta-N-acetylhexosaminidase activity"/>
    <property type="evidence" value="ECO:0007669"/>
    <property type="project" value="InterPro"/>
</dbReference>
<dbReference type="Proteomes" id="UP000003089">
    <property type="component" value="Unassembled WGS sequence"/>
</dbReference>
<evidence type="ECO:0000259" key="7">
    <source>
        <dbReference type="Pfam" id="PF02838"/>
    </source>
</evidence>
<evidence type="ECO:0000256" key="1">
    <source>
        <dbReference type="ARBA" id="ARBA00006285"/>
    </source>
</evidence>
<evidence type="ECO:0000256" key="3">
    <source>
        <dbReference type="ARBA" id="ARBA00023295"/>
    </source>
</evidence>
<gene>
    <name evidence="8" type="ORF">HMPREF1068_01032</name>
</gene>
<evidence type="ECO:0000256" key="4">
    <source>
        <dbReference type="PIRSR" id="PIRSR625705-1"/>
    </source>
</evidence>
<dbReference type="EMBL" id="AGXS01000015">
    <property type="protein sequence ID" value="EIY51485.1"/>
    <property type="molecule type" value="Genomic_DNA"/>
</dbReference>
<comment type="similarity">
    <text evidence="1">Belongs to the glycosyl hydrolase 20 family.</text>
</comment>
<dbReference type="SUPFAM" id="SSF51445">
    <property type="entry name" value="(Trans)glycosidases"/>
    <property type="match status" value="1"/>
</dbReference>
<reference evidence="8 9" key="1">
    <citation type="submission" date="2012-02" db="EMBL/GenBank/DDBJ databases">
        <title>The Genome Sequence of Bacteroides nordii CL02T12C05.</title>
        <authorList>
            <consortium name="The Broad Institute Genome Sequencing Platform"/>
            <person name="Earl A."/>
            <person name="Ward D."/>
            <person name="Feldgarden M."/>
            <person name="Gevers D."/>
            <person name="Zitomersky N.L."/>
            <person name="Coyne M.J."/>
            <person name="Comstock L.E."/>
            <person name="Young S.K."/>
            <person name="Zeng Q."/>
            <person name="Gargeya S."/>
            <person name="Fitzgerald M."/>
            <person name="Haas B."/>
            <person name="Abouelleil A."/>
            <person name="Alvarado L."/>
            <person name="Arachchi H.M."/>
            <person name="Berlin A."/>
            <person name="Chapman S.B."/>
            <person name="Gearin G."/>
            <person name="Goldberg J."/>
            <person name="Griggs A."/>
            <person name="Gujja S."/>
            <person name="Hansen M."/>
            <person name="Heiman D."/>
            <person name="Howarth C."/>
            <person name="Larimer J."/>
            <person name="Lui A."/>
            <person name="MacDonald P.J.P."/>
            <person name="McCowen C."/>
            <person name="Montmayeur A."/>
            <person name="Murphy C."/>
            <person name="Neiman D."/>
            <person name="Pearson M."/>
            <person name="Priest M."/>
            <person name="Roberts A."/>
            <person name="Saif S."/>
            <person name="Shea T."/>
            <person name="Sisk P."/>
            <person name="Stolte C."/>
            <person name="Sykes S."/>
            <person name="Wortman J."/>
            <person name="Nusbaum C."/>
            <person name="Birren B."/>
        </authorList>
    </citation>
    <scope>NUCLEOTIDE SEQUENCE [LARGE SCALE GENOMIC DNA]</scope>
    <source>
        <strain evidence="8 9">CL02T12C05</strain>
    </source>
</reference>
<comment type="caution">
    <text evidence="8">The sequence shown here is derived from an EMBL/GenBank/DDBJ whole genome shotgun (WGS) entry which is preliminary data.</text>
</comment>
<organism evidence="8 9">
    <name type="scientific">Bacteroides nordii CL02T12C05</name>
    <dbReference type="NCBI Taxonomy" id="997884"/>
    <lineage>
        <taxon>Bacteria</taxon>
        <taxon>Pseudomonadati</taxon>
        <taxon>Bacteroidota</taxon>
        <taxon>Bacteroidia</taxon>
        <taxon>Bacteroidales</taxon>
        <taxon>Bacteroidaceae</taxon>
        <taxon>Bacteroides</taxon>
    </lineage>
</organism>
<dbReference type="AlphaFoldDB" id="I8XKS7"/>
<dbReference type="STRING" id="997884.HMPREF1068_01032"/>
<dbReference type="InterPro" id="IPR017853">
    <property type="entry name" value="GH"/>
</dbReference>
<feature type="active site" description="Proton donor" evidence="4">
    <location>
        <position position="324"/>
    </location>
</feature>
<dbReference type="GO" id="GO:0005975">
    <property type="term" value="P:carbohydrate metabolic process"/>
    <property type="evidence" value="ECO:0007669"/>
    <property type="project" value="InterPro"/>
</dbReference>
<feature type="domain" description="Beta-hexosaminidase bacterial type N-terminal" evidence="7">
    <location>
        <begin position="36"/>
        <end position="160"/>
    </location>
</feature>
<feature type="chain" id="PRO_5003716671" evidence="5">
    <location>
        <begin position="30"/>
        <end position="664"/>
    </location>
</feature>
<dbReference type="PATRIC" id="fig|997884.3.peg.1046"/>
<evidence type="ECO:0000313" key="9">
    <source>
        <dbReference type="Proteomes" id="UP000003089"/>
    </source>
</evidence>
<keyword evidence="3" id="KW-0326">Glycosidase</keyword>
<dbReference type="InterPro" id="IPR015883">
    <property type="entry name" value="Glyco_hydro_20_cat"/>
</dbReference>
<evidence type="ECO:0000259" key="6">
    <source>
        <dbReference type="Pfam" id="PF00728"/>
    </source>
</evidence>
<evidence type="ECO:0000256" key="2">
    <source>
        <dbReference type="ARBA" id="ARBA00022801"/>
    </source>
</evidence>
<feature type="domain" description="Glycoside hydrolase family 20 catalytic" evidence="6">
    <location>
        <begin position="163"/>
        <end position="483"/>
    </location>
</feature>
<dbReference type="Gene3D" id="3.20.20.80">
    <property type="entry name" value="Glycosidases"/>
    <property type="match status" value="1"/>
</dbReference>
<dbReference type="PRINTS" id="PR00738">
    <property type="entry name" value="GLHYDRLASE20"/>
</dbReference>
<evidence type="ECO:0000256" key="5">
    <source>
        <dbReference type="SAM" id="SignalP"/>
    </source>
</evidence>
<dbReference type="InterPro" id="IPR025705">
    <property type="entry name" value="Beta_hexosaminidase_sua/sub"/>
</dbReference>
<dbReference type="InterPro" id="IPR029018">
    <property type="entry name" value="Hex-like_dom2"/>
</dbReference>
<dbReference type="Gene3D" id="3.30.379.10">
    <property type="entry name" value="Chitobiase/beta-hexosaminidase domain 2-like"/>
    <property type="match status" value="1"/>
</dbReference>
<evidence type="ECO:0000313" key="8">
    <source>
        <dbReference type="EMBL" id="EIY51485.1"/>
    </source>
</evidence>
<dbReference type="InterPro" id="IPR052764">
    <property type="entry name" value="GH20_Enzymes"/>
</dbReference>
<protein>
    <submittedName>
        <fullName evidence="8">Uncharacterized protein</fullName>
    </submittedName>
</protein>
<dbReference type="CDD" id="cd06564">
    <property type="entry name" value="GH20_DspB_LnbB-like"/>
    <property type="match status" value="1"/>
</dbReference>
<sequence length="664" mass="75830">MKNLILNIVSKKIGMSLLLCSLMSVALMATPGEKKPFVIPELKEWKASGGYMTLGSHTRIVYDAGQPELLRIAGLMADDCFRMFQWRPEIVVGKPKAGDIALTLKPDRQLAKEGYSIKITDKVLLSAPQSEGIYWGTRTLLQITEQDDNYRLPKGEIRDYPDYPLRGFMIDCARKFIPLSYLQDLVKIMSYYKMNTLQIHLNDNGHKKFFDNDFTNTYSAFRLESDMYPGLTAYDGFYTKKEFIDLQKQAMALGIEIIPEIDVPAHSLAFSRYKPEIGSKKYGMDHLDLFSPETYPFIDALFKEYLEGDEPVFCGKRVHVGTDEYSNETPELVEKFREFTDHYIRLVEQYGKQACVWGALTHAKGSTPVKAEQVVMSLWNPGFANPQEMIAEGYQLVSMYDWDIYIVPGAFYYHDYLDEEKLYKEWTPAKIGRNERFEEKHPSILGGMFALWNDLVGNGITVKDIHYRTFPALQTLAVKMWTGKNTTIPYTAFNETRAALSEAPGVNLLGRVGKPGSLVYRKTDVPAGSKNQIQEIGYGYTVNFDLTGQKEASGTVLFRSPDAVFYLADPINGFLGFARDGYLDTFRYKIREGEKINVQIEGTSRTTTLKIDGKLIDQLEPKMRYFSCGKDSMLYFRTLVFPLEEAGHFKSRVENLKVYNYCKE</sequence>
<feature type="signal peptide" evidence="5">
    <location>
        <begin position="1"/>
        <end position="29"/>
    </location>
</feature>
<keyword evidence="9" id="KW-1185">Reference proteome</keyword>
<name>I8XKS7_9BACE</name>
<dbReference type="eggNOG" id="COG3525">
    <property type="taxonomic scope" value="Bacteria"/>
</dbReference>
<dbReference type="HOGENOM" id="CLU_010969_2_0_10"/>
<keyword evidence="2" id="KW-0378">Hydrolase</keyword>
<dbReference type="Pfam" id="PF00728">
    <property type="entry name" value="Glyco_hydro_20"/>
    <property type="match status" value="1"/>
</dbReference>
<proteinExistence type="inferred from homology"/>
<dbReference type="InterPro" id="IPR015882">
    <property type="entry name" value="HEX_bac_N"/>
</dbReference>
<keyword evidence="5" id="KW-0732">Signal</keyword>
<dbReference type="SUPFAM" id="SSF55545">
    <property type="entry name" value="beta-N-acetylhexosaminidase-like domain"/>
    <property type="match status" value="1"/>
</dbReference>